<reference evidence="1 2" key="1">
    <citation type="submission" date="2013-09" db="EMBL/GenBank/DDBJ databases">
        <title>Genome sequencing of Phaeobacter antarcticus sp. nov. SM1211.</title>
        <authorList>
            <person name="Zhang X.-Y."/>
            <person name="Liu C."/>
            <person name="Chen X.-L."/>
            <person name="Xie B.-B."/>
            <person name="Qin Q.-L."/>
            <person name="Rong J.-C."/>
            <person name="Zhang Y.-Z."/>
        </authorList>
    </citation>
    <scope>NUCLEOTIDE SEQUENCE [LARGE SCALE GENOMIC DNA]</scope>
    <source>
        <strain evidence="1 2">SM1211</strain>
    </source>
</reference>
<gene>
    <name evidence="1" type="ORF">P775_10470</name>
</gene>
<proteinExistence type="predicted"/>
<name>A0A2G8RFK9_9RHOB</name>
<sequence length="123" mass="13985">MAYVQGFVLAVPTENKAEFIRQAEFGWTMFRDFGCLEHHECWGVDVPEGTLTSFPMAVKKQEEETVVFSWLVWPDKATHDAGMAKMMQDPRMAEMGQMCFDGKRMIWGGFEEVVNLSQPAGGR</sequence>
<dbReference type="OrthoDB" id="9792392at2"/>
<dbReference type="RefSeq" id="WP_099910859.1">
    <property type="nucleotide sequence ID" value="NZ_AWWI01000064.1"/>
</dbReference>
<dbReference type="AlphaFoldDB" id="A0A2G8RFK9"/>
<dbReference type="SUPFAM" id="SSF54909">
    <property type="entry name" value="Dimeric alpha+beta barrel"/>
    <property type="match status" value="1"/>
</dbReference>
<dbReference type="InterPro" id="IPR011008">
    <property type="entry name" value="Dimeric_a/b-barrel"/>
</dbReference>
<evidence type="ECO:0000313" key="1">
    <source>
        <dbReference type="EMBL" id="PIL20365.1"/>
    </source>
</evidence>
<comment type="caution">
    <text evidence="1">The sequence shown here is derived from an EMBL/GenBank/DDBJ whole genome shotgun (WGS) entry which is preliminary data.</text>
</comment>
<dbReference type="Gene3D" id="3.30.70.100">
    <property type="match status" value="1"/>
</dbReference>
<dbReference type="Proteomes" id="UP000231259">
    <property type="component" value="Unassembled WGS sequence"/>
</dbReference>
<accession>A0A2G8RFK9</accession>
<dbReference type="InterPro" id="IPR009874">
    <property type="entry name" value="DUF1428"/>
</dbReference>
<dbReference type="EMBL" id="AWWI01000064">
    <property type="protein sequence ID" value="PIL20365.1"/>
    <property type="molecule type" value="Genomic_DNA"/>
</dbReference>
<evidence type="ECO:0008006" key="3">
    <source>
        <dbReference type="Google" id="ProtNLM"/>
    </source>
</evidence>
<protein>
    <recommendedName>
        <fullName evidence="3">RNA signal recognition particle 4.5S RNA</fullName>
    </recommendedName>
</protein>
<keyword evidence="2" id="KW-1185">Reference proteome</keyword>
<dbReference type="PIRSF" id="PIRSF007028">
    <property type="entry name" value="UCP007028"/>
    <property type="match status" value="1"/>
</dbReference>
<organism evidence="1 2">
    <name type="scientific">Puniceibacterium antarcticum</name>
    <dbReference type="NCBI Taxonomy" id="1206336"/>
    <lineage>
        <taxon>Bacteria</taxon>
        <taxon>Pseudomonadati</taxon>
        <taxon>Pseudomonadota</taxon>
        <taxon>Alphaproteobacteria</taxon>
        <taxon>Rhodobacterales</taxon>
        <taxon>Paracoccaceae</taxon>
        <taxon>Puniceibacterium</taxon>
    </lineage>
</organism>
<evidence type="ECO:0000313" key="2">
    <source>
        <dbReference type="Proteomes" id="UP000231259"/>
    </source>
</evidence>
<dbReference type="Pfam" id="PF07237">
    <property type="entry name" value="DUF1428"/>
    <property type="match status" value="1"/>
</dbReference>